<keyword evidence="2 4" id="KW-0238">DNA-binding</keyword>
<proteinExistence type="predicted"/>
<dbReference type="SUPFAM" id="SSF46689">
    <property type="entry name" value="Homeodomain-like"/>
    <property type="match status" value="1"/>
</dbReference>
<protein>
    <submittedName>
        <fullName evidence="6">TetR family transcriptional regulator</fullName>
    </submittedName>
</protein>
<dbReference type="PROSITE" id="PS50977">
    <property type="entry name" value="HTH_TETR_2"/>
    <property type="match status" value="1"/>
</dbReference>
<evidence type="ECO:0000256" key="2">
    <source>
        <dbReference type="ARBA" id="ARBA00023125"/>
    </source>
</evidence>
<feature type="DNA-binding region" description="H-T-H motif" evidence="4">
    <location>
        <begin position="44"/>
        <end position="63"/>
    </location>
</feature>
<evidence type="ECO:0000313" key="7">
    <source>
        <dbReference type="Proteomes" id="UP000064921"/>
    </source>
</evidence>
<evidence type="ECO:0000256" key="3">
    <source>
        <dbReference type="ARBA" id="ARBA00023163"/>
    </source>
</evidence>
<dbReference type="Pfam" id="PF14246">
    <property type="entry name" value="TetR_C_7"/>
    <property type="match status" value="1"/>
</dbReference>
<dbReference type="InterPro" id="IPR050109">
    <property type="entry name" value="HTH-type_TetR-like_transc_reg"/>
</dbReference>
<dbReference type="FunFam" id="1.10.10.60:FF:000141">
    <property type="entry name" value="TetR family transcriptional regulator"/>
    <property type="match status" value="1"/>
</dbReference>
<dbReference type="AlphaFoldDB" id="A0A0U3PH99"/>
<dbReference type="InterPro" id="IPR001647">
    <property type="entry name" value="HTH_TetR"/>
</dbReference>
<keyword evidence="3" id="KW-0804">Transcription</keyword>
<keyword evidence="1" id="KW-0805">Transcription regulation</keyword>
<dbReference type="InterPro" id="IPR023772">
    <property type="entry name" value="DNA-bd_HTH_TetR-type_CS"/>
</dbReference>
<dbReference type="InterPro" id="IPR039536">
    <property type="entry name" value="TetR_C_Proteobacteria"/>
</dbReference>
<accession>A0A0U3PH99</accession>
<dbReference type="SUPFAM" id="SSF48498">
    <property type="entry name" value="Tetracyclin repressor-like, C-terminal domain"/>
    <property type="match status" value="1"/>
</dbReference>
<reference evidence="6 7" key="1">
    <citation type="submission" date="2015-10" db="EMBL/GenBank/DDBJ databases">
        <title>The world's first case of liver abscess caused by Pannonibacter phragmitetus.</title>
        <authorList>
            <person name="Ming D."/>
            <person name="Wang M."/>
            <person name="Zhou Y."/>
            <person name="Jiang T."/>
            <person name="Hu S."/>
        </authorList>
    </citation>
    <scope>NUCLEOTIDE SEQUENCE [LARGE SCALE GENOMIC DNA]</scope>
    <source>
        <strain evidence="6 7">31801</strain>
    </source>
</reference>
<dbReference type="STRING" id="121719.APZ00_07895"/>
<dbReference type="KEGG" id="pphr:APZ00_07895"/>
<organism evidence="6 7">
    <name type="scientific">Pannonibacter phragmitetus</name>
    <dbReference type="NCBI Taxonomy" id="121719"/>
    <lineage>
        <taxon>Bacteria</taxon>
        <taxon>Pseudomonadati</taxon>
        <taxon>Pseudomonadota</taxon>
        <taxon>Alphaproteobacteria</taxon>
        <taxon>Hyphomicrobiales</taxon>
        <taxon>Stappiaceae</taxon>
        <taxon>Pannonibacter</taxon>
    </lineage>
</organism>
<evidence type="ECO:0000256" key="1">
    <source>
        <dbReference type="ARBA" id="ARBA00023015"/>
    </source>
</evidence>
<keyword evidence="7" id="KW-1185">Reference proteome</keyword>
<dbReference type="PRINTS" id="PR00455">
    <property type="entry name" value="HTHTETR"/>
</dbReference>
<dbReference type="Gene3D" id="1.10.357.10">
    <property type="entry name" value="Tetracycline Repressor, domain 2"/>
    <property type="match status" value="1"/>
</dbReference>
<dbReference type="Pfam" id="PF00440">
    <property type="entry name" value="TetR_N"/>
    <property type="match status" value="1"/>
</dbReference>
<dbReference type="Gene3D" id="1.10.10.60">
    <property type="entry name" value="Homeodomain-like"/>
    <property type="match status" value="1"/>
</dbReference>
<feature type="domain" description="HTH tetR-type" evidence="5">
    <location>
        <begin position="21"/>
        <end position="81"/>
    </location>
</feature>
<dbReference type="PANTHER" id="PTHR30055">
    <property type="entry name" value="HTH-TYPE TRANSCRIPTIONAL REGULATOR RUTR"/>
    <property type="match status" value="1"/>
</dbReference>
<sequence length="218" mass="23922">MGAGFWKERGMTEERELSLSEQKRKQIIEAAVAEFQERGFAGASMDRISGRAGVSKRTVYNHFDSKEALFRAITDCLASWMTAALNVTFRPDLPVAGQLEALGWAEGELLVNPCFLRMARMIFGEAFRDPVLSAEVAARMDKFRVFESFMQDAFAAGALQRGKPEVAAAQFLGLLKSRGFYPYFFSGSAVGREEMGAIISETVDMMLRAYGPASGAGA</sequence>
<evidence type="ECO:0000259" key="5">
    <source>
        <dbReference type="PROSITE" id="PS50977"/>
    </source>
</evidence>
<evidence type="ECO:0000313" key="6">
    <source>
        <dbReference type="EMBL" id="ALV27004.1"/>
    </source>
</evidence>
<name>A0A0U3PH99_9HYPH</name>
<dbReference type="eggNOG" id="COG1309">
    <property type="taxonomic scope" value="Bacteria"/>
</dbReference>
<dbReference type="InterPro" id="IPR036271">
    <property type="entry name" value="Tet_transcr_reg_TetR-rel_C_sf"/>
</dbReference>
<dbReference type="PANTHER" id="PTHR30055:SF224">
    <property type="entry name" value="TRANSCRIPTIONAL REGULATOR TETR FAMILY"/>
    <property type="match status" value="1"/>
</dbReference>
<dbReference type="GO" id="GO:0003700">
    <property type="term" value="F:DNA-binding transcription factor activity"/>
    <property type="evidence" value="ECO:0007669"/>
    <property type="project" value="TreeGrafter"/>
</dbReference>
<dbReference type="GO" id="GO:0000976">
    <property type="term" value="F:transcription cis-regulatory region binding"/>
    <property type="evidence" value="ECO:0007669"/>
    <property type="project" value="TreeGrafter"/>
</dbReference>
<dbReference type="Proteomes" id="UP000064921">
    <property type="component" value="Chromosome"/>
</dbReference>
<evidence type="ECO:0000256" key="4">
    <source>
        <dbReference type="PROSITE-ProRule" id="PRU00335"/>
    </source>
</evidence>
<dbReference type="EMBL" id="CP013068">
    <property type="protein sequence ID" value="ALV27004.1"/>
    <property type="molecule type" value="Genomic_DNA"/>
</dbReference>
<dbReference type="InterPro" id="IPR009057">
    <property type="entry name" value="Homeodomain-like_sf"/>
</dbReference>
<dbReference type="PROSITE" id="PS01081">
    <property type="entry name" value="HTH_TETR_1"/>
    <property type="match status" value="1"/>
</dbReference>
<gene>
    <name evidence="6" type="ORF">APZ00_07895</name>
</gene>